<dbReference type="InterPro" id="IPR011659">
    <property type="entry name" value="WD40"/>
</dbReference>
<feature type="non-terminal residue" evidence="1">
    <location>
        <position position="668"/>
    </location>
</feature>
<dbReference type="SUPFAM" id="SSF69304">
    <property type="entry name" value="Tricorn protease N-terminal domain"/>
    <property type="match status" value="1"/>
</dbReference>
<protein>
    <recommendedName>
        <fullName evidence="3">DUF5050 domain-containing protein</fullName>
    </recommendedName>
</protein>
<accession>A0A660S5G3</accession>
<dbReference type="Gene3D" id="2.130.10.10">
    <property type="entry name" value="YVTN repeat-like/Quinoprotein amine dehydrogenase"/>
    <property type="match status" value="1"/>
</dbReference>
<evidence type="ECO:0008006" key="3">
    <source>
        <dbReference type="Google" id="ProtNLM"/>
    </source>
</evidence>
<dbReference type="EMBL" id="QNBC01000122">
    <property type="protein sequence ID" value="RKX64926.1"/>
    <property type="molecule type" value="Genomic_DNA"/>
</dbReference>
<sequence length="668" mass="77602">MKKIILVLAFVIPLTLTYSSPLFKNPVISPDGKKLLFSVHGDIFEGNIDGGRAYSITNNPSLDGSPIYSSDGNYIAFSSDRNEISRKIYVYDRKGDSIYQVTYGRGYDYPLFFDNDKIVFLSRYRGYGSFVYSVPVNGGVPVKFFYGQATNMDANDKYIAYEYGYIGRHRYKYKGSAGYDIYLKIRKSKKPVRKITTYKGNDIKPKIRGNYIYYISSMEGDKYDIYRYDMETKKITRITKEPHNIKTFDVSKDGKIVVFEEDYMLYKMSLPGGEPAKLDFSVSPDMAKGETYFKEIDKVSDYSVSPINDSLFAINAFGEIFLYYPGIFNKNITNSPYWDKTPRLNKDGSIYFVSDRNGYFNIYKTDTLGNLRVITKDTLPERIRYVSSKKSGKLIYTTPIALYMTNNGKTTKLDSGSIYNVIVSPQERYIAYSKLNRDGQSYSVSNIYVYDTKEGKVHRLTNQGFNAGPISFSQDGKKLYFTLNYNIRRLEYYSDLYVLDLTKPDVLYKKLIIKKKDEKKKKEDNEKGEKEKRDVNIVYKNIEERSRQLTHFKHLSYAIPSFDRTFIIVAVPNYKNLDFYKINLKKKNGVYDYTPKFLFKVSNSGRRGISNIRLSEDGKFLYYISNNRLFSVNLSKKSPEPVSFSFNLKIDKKKYYKELFNAAWLMLH</sequence>
<name>A0A660S5G3_UNCT6</name>
<organism evidence="1 2">
    <name type="scientific">candidate division TA06 bacterium</name>
    <dbReference type="NCBI Taxonomy" id="2250710"/>
    <lineage>
        <taxon>Bacteria</taxon>
        <taxon>Bacteria division TA06</taxon>
    </lineage>
</organism>
<dbReference type="SUPFAM" id="SSF82171">
    <property type="entry name" value="DPP6 N-terminal domain-like"/>
    <property type="match status" value="1"/>
</dbReference>
<dbReference type="PANTHER" id="PTHR36842:SF1">
    <property type="entry name" value="PROTEIN TOLB"/>
    <property type="match status" value="1"/>
</dbReference>
<comment type="caution">
    <text evidence="1">The sequence shown here is derived from an EMBL/GenBank/DDBJ whole genome shotgun (WGS) entry which is preliminary data.</text>
</comment>
<evidence type="ECO:0000313" key="2">
    <source>
        <dbReference type="Proteomes" id="UP000282321"/>
    </source>
</evidence>
<reference evidence="1 2" key="1">
    <citation type="submission" date="2018-06" db="EMBL/GenBank/DDBJ databases">
        <title>Extensive metabolic versatility and redundancy in microbially diverse, dynamic hydrothermal sediments.</title>
        <authorList>
            <person name="Dombrowski N."/>
            <person name="Teske A."/>
            <person name="Baker B.J."/>
        </authorList>
    </citation>
    <scope>NUCLEOTIDE SEQUENCE [LARGE SCALE GENOMIC DNA]</scope>
    <source>
        <strain evidence="1">B35_G9</strain>
    </source>
</reference>
<dbReference type="Pfam" id="PF07676">
    <property type="entry name" value="PD40"/>
    <property type="match status" value="2"/>
</dbReference>
<evidence type="ECO:0000313" key="1">
    <source>
        <dbReference type="EMBL" id="RKX64926.1"/>
    </source>
</evidence>
<dbReference type="InterPro" id="IPR015943">
    <property type="entry name" value="WD40/YVTN_repeat-like_dom_sf"/>
</dbReference>
<dbReference type="Proteomes" id="UP000282321">
    <property type="component" value="Unassembled WGS sequence"/>
</dbReference>
<gene>
    <name evidence="1" type="ORF">DRP44_07395</name>
</gene>
<dbReference type="AlphaFoldDB" id="A0A660S5G3"/>
<proteinExistence type="predicted"/>
<dbReference type="PANTHER" id="PTHR36842">
    <property type="entry name" value="PROTEIN TOLB HOMOLOG"/>
    <property type="match status" value="1"/>
</dbReference>
<dbReference type="Pfam" id="PF26549">
    <property type="entry name" value="Tricorn_N"/>
    <property type="match status" value="1"/>
</dbReference>
<dbReference type="Gene3D" id="2.120.10.60">
    <property type="entry name" value="Tricorn protease N-terminal domain"/>
    <property type="match status" value="1"/>
</dbReference>